<accession>A0AAU7ASL6</accession>
<evidence type="ECO:0008006" key="2">
    <source>
        <dbReference type="Google" id="ProtNLM"/>
    </source>
</evidence>
<organism evidence="1">
    <name type="scientific">Paraconexibacter sp. AEG42_29</name>
    <dbReference type="NCBI Taxonomy" id="2997339"/>
    <lineage>
        <taxon>Bacteria</taxon>
        <taxon>Bacillati</taxon>
        <taxon>Actinomycetota</taxon>
        <taxon>Thermoleophilia</taxon>
        <taxon>Solirubrobacterales</taxon>
        <taxon>Paraconexibacteraceae</taxon>
        <taxon>Paraconexibacter</taxon>
    </lineage>
</organism>
<proteinExistence type="predicted"/>
<dbReference type="PANTHER" id="PTHR36974">
    <property type="entry name" value="MEMBRANE PROTEIN-RELATED"/>
    <property type="match status" value="1"/>
</dbReference>
<reference evidence="1" key="1">
    <citation type="submission" date="2022-12" db="EMBL/GenBank/DDBJ databases">
        <title>Paraconexibacter alkalitolerans sp. nov. and Baekduia alba sp. nov., isolated from soil and emended description of the genera Paraconexibacter (Chun et al., 2020) and Baekduia (An et al., 2020).</title>
        <authorList>
            <person name="Vieira S."/>
            <person name="Huber K.J."/>
            <person name="Geppert A."/>
            <person name="Wolf J."/>
            <person name="Neumann-Schaal M."/>
            <person name="Muesken M."/>
            <person name="Overmann J."/>
        </authorList>
    </citation>
    <scope>NUCLEOTIDE SEQUENCE</scope>
    <source>
        <strain evidence="1">AEG42_29</strain>
    </source>
</reference>
<evidence type="ECO:0000313" key="1">
    <source>
        <dbReference type="EMBL" id="XAY04594.1"/>
    </source>
</evidence>
<sequence>MALRDRAPDHLAALMGTVGSLHFVVPGLMAETIPSQLPARKALVYVSGVIEVATAVGLRKRAPWAGPVAAATLLAVWPANIQMALDSGTGKNPGPMDNKLLMWGRVPLQLPLIWAALQARPRD</sequence>
<gene>
    <name evidence="1" type="ORF">DSM112329_01429</name>
</gene>
<dbReference type="EMBL" id="CP114014">
    <property type="protein sequence ID" value="XAY04594.1"/>
    <property type="molecule type" value="Genomic_DNA"/>
</dbReference>
<dbReference type="AlphaFoldDB" id="A0AAU7ASL6"/>
<dbReference type="PANTHER" id="PTHR36974:SF1">
    <property type="entry name" value="DOXX FAMILY MEMBRANE PROTEIN"/>
    <property type="match status" value="1"/>
</dbReference>
<dbReference type="KEGG" id="parq:DSM112329_01429"/>
<protein>
    <recommendedName>
        <fullName evidence="2">DoxX family protein</fullName>
    </recommendedName>
</protein>
<name>A0AAU7ASL6_9ACTN</name>